<evidence type="ECO:0000256" key="7">
    <source>
        <dbReference type="SAM" id="Phobius"/>
    </source>
</evidence>
<dbReference type="RefSeq" id="WP_135802971.1">
    <property type="nucleotide sequence ID" value="NZ_SRPF01000002.1"/>
</dbReference>
<feature type="transmembrane region" description="Helical" evidence="7">
    <location>
        <begin position="251"/>
        <end position="270"/>
    </location>
</feature>
<name>A0A4Z1BSZ1_9GAMM</name>
<feature type="transmembrane region" description="Helical" evidence="7">
    <location>
        <begin position="139"/>
        <end position="160"/>
    </location>
</feature>
<dbReference type="InterPro" id="IPR050171">
    <property type="entry name" value="MFS_Transporters"/>
</dbReference>
<feature type="transmembrane region" description="Helical" evidence="7">
    <location>
        <begin position="104"/>
        <end position="127"/>
    </location>
</feature>
<feature type="transmembrane region" description="Helical" evidence="7">
    <location>
        <begin position="305"/>
        <end position="331"/>
    </location>
</feature>
<protein>
    <submittedName>
        <fullName evidence="9">MFS transporter</fullName>
    </submittedName>
</protein>
<dbReference type="GO" id="GO:0005886">
    <property type="term" value="C:plasma membrane"/>
    <property type="evidence" value="ECO:0007669"/>
    <property type="project" value="UniProtKB-SubCell"/>
</dbReference>
<evidence type="ECO:0000256" key="4">
    <source>
        <dbReference type="ARBA" id="ARBA00022692"/>
    </source>
</evidence>
<feature type="transmembrane region" description="Helical" evidence="7">
    <location>
        <begin position="282"/>
        <end position="299"/>
    </location>
</feature>
<dbReference type="SUPFAM" id="SSF103473">
    <property type="entry name" value="MFS general substrate transporter"/>
    <property type="match status" value="1"/>
</dbReference>
<dbReference type="InterPro" id="IPR036259">
    <property type="entry name" value="MFS_trans_sf"/>
</dbReference>
<dbReference type="InterPro" id="IPR020846">
    <property type="entry name" value="MFS_dom"/>
</dbReference>
<dbReference type="InterPro" id="IPR011701">
    <property type="entry name" value="MFS"/>
</dbReference>
<evidence type="ECO:0000256" key="6">
    <source>
        <dbReference type="ARBA" id="ARBA00023136"/>
    </source>
</evidence>
<dbReference type="PANTHER" id="PTHR23517:SF13">
    <property type="entry name" value="MAJOR FACILITATOR SUPERFAMILY MFS_1"/>
    <property type="match status" value="1"/>
</dbReference>
<reference evidence="9 10" key="1">
    <citation type="submission" date="2019-04" db="EMBL/GenBank/DDBJ databases">
        <authorList>
            <person name="Park S."/>
            <person name="Yoon J.-H."/>
        </authorList>
    </citation>
    <scope>NUCLEOTIDE SEQUENCE [LARGE SCALE GENOMIC DNA]</scope>
    <source>
        <strain evidence="9 10">HJM-18</strain>
    </source>
</reference>
<dbReference type="AlphaFoldDB" id="A0A4Z1BSZ1"/>
<feature type="transmembrane region" description="Helical" evidence="7">
    <location>
        <begin position="80"/>
        <end position="98"/>
    </location>
</feature>
<proteinExistence type="predicted"/>
<dbReference type="GO" id="GO:0022857">
    <property type="term" value="F:transmembrane transporter activity"/>
    <property type="evidence" value="ECO:0007669"/>
    <property type="project" value="InterPro"/>
</dbReference>
<keyword evidence="3" id="KW-1003">Cell membrane</keyword>
<dbReference type="EMBL" id="SRPF01000002">
    <property type="protein sequence ID" value="TGN40309.1"/>
    <property type="molecule type" value="Genomic_DNA"/>
</dbReference>
<sequence>MPSPKQHRWFPLLIFLGAAFTFSVTMIGTTMPTPLYPIYQDRFGFSDLMITIIFAAYAFGVIAALITTGRWSDQIGRRPLLFAGLACAIISDLVFWQADGLGMILTGRVLSGLSAGIFTGTATVAVIELAPPHWREKATFFATAANMGGLGLGPMLAGALSQYLPWPLHLTFLVHIAMAVLAVCCIWAAPETVSKPARPKLSIQRLNVPAEVRGVFIPAAIAGFAGFAMCGFFTSIAPAMMGKVLGYDNRLLIGVVAGSIFIASTLGQFLQGTLPLRLRLPLGCVSLIFGVIPIALGIYTQSLALFIGGAVIAGMGQGISFRAGMGAIAAASPVREKAAVTSTFFVVAYIAISVPVIGLGLMASMTSLKTTGITFAAVMGSLAALALVLLIRRERVGVKSIRS</sequence>
<gene>
    <name evidence="9" type="ORF">E5Q11_08495</name>
</gene>
<feature type="transmembrane region" description="Helical" evidence="7">
    <location>
        <begin position="343"/>
        <end position="365"/>
    </location>
</feature>
<keyword evidence="2" id="KW-0813">Transport</keyword>
<comment type="caution">
    <text evidence="9">The sequence shown here is derived from an EMBL/GenBank/DDBJ whole genome shotgun (WGS) entry which is preliminary data.</text>
</comment>
<feature type="transmembrane region" description="Helical" evidence="7">
    <location>
        <begin position="371"/>
        <end position="391"/>
    </location>
</feature>
<dbReference type="Pfam" id="PF07690">
    <property type="entry name" value="MFS_1"/>
    <property type="match status" value="1"/>
</dbReference>
<feature type="transmembrane region" description="Helical" evidence="7">
    <location>
        <begin position="9"/>
        <end position="28"/>
    </location>
</feature>
<dbReference type="PROSITE" id="PS50850">
    <property type="entry name" value="MFS"/>
    <property type="match status" value="1"/>
</dbReference>
<evidence type="ECO:0000313" key="10">
    <source>
        <dbReference type="Proteomes" id="UP000298325"/>
    </source>
</evidence>
<dbReference type="InterPro" id="IPR005829">
    <property type="entry name" value="Sugar_transporter_CS"/>
</dbReference>
<evidence type="ECO:0000256" key="5">
    <source>
        <dbReference type="ARBA" id="ARBA00022989"/>
    </source>
</evidence>
<feature type="transmembrane region" description="Helical" evidence="7">
    <location>
        <begin position="214"/>
        <end position="239"/>
    </location>
</feature>
<keyword evidence="4 7" id="KW-0812">Transmembrane</keyword>
<keyword evidence="6 7" id="KW-0472">Membrane</keyword>
<evidence type="ECO:0000256" key="3">
    <source>
        <dbReference type="ARBA" id="ARBA00022475"/>
    </source>
</evidence>
<feature type="transmembrane region" description="Helical" evidence="7">
    <location>
        <begin position="48"/>
        <end position="68"/>
    </location>
</feature>
<dbReference type="OrthoDB" id="9810492at2"/>
<evidence type="ECO:0000259" key="8">
    <source>
        <dbReference type="PROSITE" id="PS50850"/>
    </source>
</evidence>
<dbReference type="Proteomes" id="UP000298325">
    <property type="component" value="Unassembled WGS sequence"/>
</dbReference>
<dbReference type="PROSITE" id="PS00216">
    <property type="entry name" value="SUGAR_TRANSPORT_1"/>
    <property type="match status" value="1"/>
</dbReference>
<feature type="transmembrane region" description="Helical" evidence="7">
    <location>
        <begin position="172"/>
        <end position="193"/>
    </location>
</feature>
<evidence type="ECO:0000256" key="1">
    <source>
        <dbReference type="ARBA" id="ARBA00004651"/>
    </source>
</evidence>
<accession>A0A4Z1BSZ1</accession>
<dbReference type="Gene3D" id="1.20.1250.20">
    <property type="entry name" value="MFS general substrate transporter like domains"/>
    <property type="match status" value="1"/>
</dbReference>
<evidence type="ECO:0000313" key="9">
    <source>
        <dbReference type="EMBL" id="TGN40309.1"/>
    </source>
</evidence>
<keyword evidence="10" id="KW-1185">Reference proteome</keyword>
<organism evidence="9 10">
    <name type="scientific">Marinobacter confluentis</name>
    <dbReference type="NCBI Taxonomy" id="1697557"/>
    <lineage>
        <taxon>Bacteria</taxon>
        <taxon>Pseudomonadati</taxon>
        <taxon>Pseudomonadota</taxon>
        <taxon>Gammaproteobacteria</taxon>
        <taxon>Pseudomonadales</taxon>
        <taxon>Marinobacteraceae</taxon>
        <taxon>Marinobacter</taxon>
    </lineage>
</organism>
<feature type="domain" description="Major facilitator superfamily (MFS) profile" evidence="8">
    <location>
        <begin position="14"/>
        <end position="395"/>
    </location>
</feature>
<keyword evidence="5 7" id="KW-1133">Transmembrane helix</keyword>
<evidence type="ECO:0000256" key="2">
    <source>
        <dbReference type="ARBA" id="ARBA00022448"/>
    </source>
</evidence>
<dbReference type="PANTHER" id="PTHR23517">
    <property type="entry name" value="RESISTANCE PROTEIN MDTM, PUTATIVE-RELATED-RELATED"/>
    <property type="match status" value="1"/>
</dbReference>
<comment type="subcellular location">
    <subcellularLocation>
        <location evidence="1">Cell membrane</location>
        <topology evidence="1">Multi-pass membrane protein</topology>
    </subcellularLocation>
</comment>